<keyword evidence="2" id="KW-1185">Reference proteome</keyword>
<dbReference type="Proteomes" id="UP001341840">
    <property type="component" value="Unassembled WGS sequence"/>
</dbReference>
<sequence>MHECLEEVEEENEYQEAEDIDQEVEFKDKGQKGIEIVHFTSSEATPPKSPSVLHFKWANPYDMNCLSPQCYAVRRELLMMIKLRLSLLPSWHLAQRSVQLSSVGRANAGDNNLADSAQLRLGNLKAGPKLDVGSCTNMFDDRM</sequence>
<organism evidence="1 2">
    <name type="scientific">Stylosanthes scabra</name>
    <dbReference type="NCBI Taxonomy" id="79078"/>
    <lineage>
        <taxon>Eukaryota</taxon>
        <taxon>Viridiplantae</taxon>
        <taxon>Streptophyta</taxon>
        <taxon>Embryophyta</taxon>
        <taxon>Tracheophyta</taxon>
        <taxon>Spermatophyta</taxon>
        <taxon>Magnoliopsida</taxon>
        <taxon>eudicotyledons</taxon>
        <taxon>Gunneridae</taxon>
        <taxon>Pentapetalae</taxon>
        <taxon>rosids</taxon>
        <taxon>fabids</taxon>
        <taxon>Fabales</taxon>
        <taxon>Fabaceae</taxon>
        <taxon>Papilionoideae</taxon>
        <taxon>50 kb inversion clade</taxon>
        <taxon>dalbergioids sensu lato</taxon>
        <taxon>Dalbergieae</taxon>
        <taxon>Pterocarpus clade</taxon>
        <taxon>Stylosanthes</taxon>
    </lineage>
</organism>
<protein>
    <submittedName>
        <fullName evidence="1">Uncharacterized protein</fullName>
    </submittedName>
</protein>
<gene>
    <name evidence="1" type="ORF">PIB30_063166</name>
</gene>
<evidence type="ECO:0000313" key="2">
    <source>
        <dbReference type="Proteomes" id="UP001341840"/>
    </source>
</evidence>
<name>A0ABU6YK74_9FABA</name>
<dbReference type="EMBL" id="JASCZI010242253">
    <property type="protein sequence ID" value="MED6210330.1"/>
    <property type="molecule type" value="Genomic_DNA"/>
</dbReference>
<feature type="non-terminal residue" evidence="1">
    <location>
        <position position="143"/>
    </location>
</feature>
<reference evidence="1 2" key="1">
    <citation type="journal article" date="2023" name="Plants (Basel)">
        <title>Bridging the Gap: Combining Genomics and Transcriptomics Approaches to Understand Stylosanthes scabra, an Orphan Legume from the Brazilian Caatinga.</title>
        <authorList>
            <person name="Ferreira-Neto J.R.C."/>
            <person name="da Silva M.D."/>
            <person name="Binneck E."/>
            <person name="de Melo N.F."/>
            <person name="da Silva R.H."/>
            <person name="de Melo A.L.T.M."/>
            <person name="Pandolfi V."/>
            <person name="Bustamante F.O."/>
            <person name="Brasileiro-Vidal A.C."/>
            <person name="Benko-Iseppon A.M."/>
        </authorList>
    </citation>
    <scope>NUCLEOTIDE SEQUENCE [LARGE SCALE GENOMIC DNA]</scope>
    <source>
        <tissue evidence="1">Leaves</tissue>
    </source>
</reference>
<proteinExistence type="predicted"/>
<accession>A0ABU6YK74</accession>
<evidence type="ECO:0000313" key="1">
    <source>
        <dbReference type="EMBL" id="MED6210330.1"/>
    </source>
</evidence>
<comment type="caution">
    <text evidence="1">The sequence shown here is derived from an EMBL/GenBank/DDBJ whole genome shotgun (WGS) entry which is preliminary data.</text>
</comment>